<keyword evidence="4" id="KW-0282">Flagellum</keyword>
<protein>
    <submittedName>
        <fullName evidence="4">Flagella synthesis protein FlgN</fullName>
    </submittedName>
</protein>
<sequence>MKDALLATLIDEHAAVEAFASLLAVEQKALTSQDGMDTLPQIVEQKTVLTQRLAGLEKVRDAELAGLGLPGGRKGIEMACENDPRLAGQWALLKSSTERARRANITVGMMIQTRMEHNRRSIAILRGDTGGKSTQMLYGPDGRMPSFGY</sequence>
<comment type="similarity">
    <text evidence="2">Belongs to the FlgN family.</text>
</comment>
<accession>A0ABW0J824</accession>
<dbReference type="InterPro" id="IPR007809">
    <property type="entry name" value="FlgN-like"/>
</dbReference>
<keyword evidence="3" id="KW-1005">Bacterial flagellum biogenesis</keyword>
<dbReference type="Proteomes" id="UP001596103">
    <property type="component" value="Unassembled WGS sequence"/>
</dbReference>
<proteinExistence type="inferred from homology"/>
<evidence type="ECO:0000256" key="3">
    <source>
        <dbReference type="ARBA" id="ARBA00022795"/>
    </source>
</evidence>
<evidence type="ECO:0000256" key="2">
    <source>
        <dbReference type="ARBA" id="ARBA00007703"/>
    </source>
</evidence>
<name>A0ABW0J824_9BURK</name>
<dbReference type="Pfam" id="PF05130">
    <property type="entry name" value="FlgN"/>
    <property type="match status" value="1"/>
</dbReference>
<organism evidence="4 5">
    <name type="scientific">Paraburkholderia denitrificans</name>
    <dbReference type="NCBI Taxonomy" id="694025"/>
    <lineage>
        <taxon>Bacteria</taxon>
        <taxon>Pseudomonadati</taxon>
        <taxon>Pseudomonadota</taxon>
        <taxon>Betaproteobacteria</taxon>
        <taxon>Burkholderiales</taxon>
        <taxon>Burkholderiaceae</taxon>
        <taxon>Paraburkholderia</taxon>
    </lineage>
</organism>
<comment type="function">
    <text evidence="1">Required for the efficient initiation of filament assembly.</text>
</comment>
<dbReference type="InterPro" id="IPR036679">
    <property type="entry name" value="FlgN-like_sf"/>
</dbReference>
<dbReference type="SUPFAM" id="SSF140566">
    <property type="entry name" value="FlgN-like"/>
    <property type="match status" value="1"/>
</dbReference>
<dbReference type="EMBL" id="JBHSMP010000013">
    <property type="protein sequence ID" value="MFC5429115.1"/>
    <property type="molecule type" value="Genomic_DNA"/>
</dbReference>
<comment type="caution">
    <text evidence="4">The sequence shown here is derived from an EMBL/GenBank/DDBJ whole genome shotgun (WGS) entry which is preliminary data.</text>
</comment>
<evidence type="ECO:0000256" key="1">
    <source>
        <dbReference type="ARBA" id="ARBA00002397"/>
    </source>
</evidence>
<dbReference type="RefSeq" id="WP_377711185.1">
    <property type="nucleotide sequence ID" value="NZ_JBHSMP010000013.1"/>
</dbReference>
<keyword evidence="4" id="KW-0969">Cilium</keyword>
<evidence type="ECO:0000313" key="4">
    <source>
        <dbReference type="EMBL" id="MFC5429115.1"/>
    </source>
</evidence>
<gene>
    <name evidence="4" type="ORF">ACFPTO_09915</name>
</gene>
<evidence type="ECO:0000313" key="5">
    <source>
        <dbReference type="Proteomes" id="UP001596103"/>
    </source>
</evidence>
<keyword evidence="5" id="KW-1185">Reference proteome</keyword>
<keyword evidence="4" id="KW-0966">Cell projection</keyword>
<reference evidence="5" key="1">
    <citation type="journal article" date="2019" name="Int. J. Syst. Evol. Microbiol.">
        <title>The Global Catalogue of Microorganisms (GCM) 10K type strain sequencing project: providing services to taxonomists for standard genome sequencing and annotation.</title>
        <authorList>
            <consortium name="The Broad Institute Genomics Platform"/>
            <consortium name="The Broad Institute Genome Sequencing Center for Infectious Disease"/>
            <person name="Wu L."/>
            <person name="Ma J."/>
        </authorList>
    </citation>
    <scope>NUCLEOTIDE SEQUENCE [LARGE SCALE GENOMIC DNA]</scope>
    <source>
        <strain evidence="5">CCUG 56042</strain>
    </source>
</reference>
<dbReference type="Gene3D" id="1.20.58.300">
    <property type="entry name" value="FlgN-like"/>
    <property type="match status" value="1"/>
</dbReference>